<organism evidence="3 4">
    <name type="scientific">Methylobacterium mesophilicum SR1.6/6</name>
    <dbReference type="NCBI Taxonomy" id="908290"/>
    <lineage>
        <taxon>Bacteria</taxon>
        <taxon>Pseudomonadati</taxon>
        <taxon>Pseudomonadota</taxon>
        <taxon>Alphaproteobacteria</taxon>
        <taxon>Hyphomicrobiales</taxon>
        <taxon>Methylobacteriaceae</taxon>
        <taxon>Methylobacterium</taxon>
    </lineage>
</organism>
<dbReference type="GO" id="GO:0016878">
    <property type="term" value="F:acid-thiol ligase activity"/>
    <property type="evidence" value="ECO:0007669"/>
    <property type="project" value="UniProtKB-ARBA"/>
</dbReference>
<name>A0A6B9FRX6_9HYPH</name>
<dbReference type="PROSITE" id="PS00455">
    <property type="entry name" value="AMP_BINDING"/>
    <property type="match status" value="1"/>
</dbReference>
<evidence type="ECO:0000313" key="4">
    <source>
        <dbReference type="Proteomes" id="UP000012488"/>
    </source>
</evidence>
<dbReference type="KEGG" id="mmes:MMSR116_27220"/>
<reference evidence="3 4" key="2">
    <citation type="journal article" date="2013" name="Genome Announc.">
        <title>Draft Genome Sequence of Methylobacterium mesophilicum Strain SR1.6/6, Isolated from Citrus sinensis.</title>
        <authorList>
            <person name="Marinho Almeida D."/>
            <person name="Dini-Andreote F."/>
            <person name="Camargo Neves A.A."/>
            <person name="Juca Ramos R.T."/>
            <person name="Andreote F.D."/>
            <person name="Carneiro A.R."/>
            <person name="Oliveira de Souza Lima A."/>
            <person name="Caracciolo Gomes de Sa P.H."/>
            <person name="Ribeiro Barbosa M.S."/>
            <person name="Araujo W.L."/>
            <person name="Silva A."/>
        </authorList>
    </citation>
    <scope>NUCLEOTIDE SEQUENCE [LARGE SCALE GENOMIC DNA]</scope>
    <source>
        <strain evidence="3 4">SR1.6/6</strain>
    </source>
</reference>
<evidence type="ECO:0000259" key="1">
    <source>
        <dbReference type="Pfam" id="PF00501"/>
    </source>
</evidence>
<dbReference type="Proteomes" id="UP000012488">
    <property type="component" value="Chromosome"/>
</dbReference>
<dbReference type="RefSeq" id="WP_051072183.1">
    <property type="nucleotide sequence ID" value="NZ_CP043538.1"/>
</dbReference>
<dbReference type="PANTHER" id="PTHR43767">
    <property type="entry name" value="LONG-CHAIN-FATTY-ACID--COA LIGASE"/>
    <property type="match status" value="1"/>
</dbReference>
<dbReference type="Gene3D" id="3.30.300.30">
    <property type="match status" value="1"/>
</dbReference>
<dbReference type="Pfam" id="PF13193">
    <property type="entry name" value="AMP-binding_C"/>
    <property type="match status" value="1"/>
</dbReference>
<dbReference type="AlphaFoldDB" id="A0A6B9FRX6"/>
<dbReference type="InterPro" id="IPR042099">
    <property type="entry name" value="ANL_N_sf"/>
</dbReference>
<dbReference type="SUPFAM" id="SSF56801">
    <property type="entry name" value="Acetyl-CoA synthetase-like"/>
    <property type="match status" value="1"/>
</dbReference>
<dbReference type="Pfam" id="PF00501">
    <property type="entry name" value="AMP-binding"/>
    <property type="match status" value="1"/>
</dbReference>
<dbReference type="InterPro" id="IPR020845">
    <property type="entry name" value="AMP-binding_CS"/>
</dbReference>
<keyword evidence="3" id="KW-0436">Ligase</keyword>
<evidence type="ECO:0000313" key="3">
    <source>
        <dbReference type="EMBL" id="QGY05177.1"/>
    </source>
</evidence>
<feature type="domain" description="AMP-binding enzyme C-terminal" evidence="2">
    <location>
        <begin position="415"/>
        <end position="490"/>
    </location>
</feature>
<feature type="domain" description="AMP-dependent synthetase/ligase" evidence="1">
    <location>
        <begin position="12"/>
        <end position="365"/>
    </location>
</feature>
<dbReference type="InterPro" id="IPR025110">
    <property type="entry name" value="AMP-bd_C"/>
</dbReference>
<dbReference type="PANTHER" id="PTHR43767:SF1">
    <property type="entry name" value="NONRIBOSOMAL PEPTIDE SYNTHASE PES1 (EUROFUNG)-RELATED"/>
    <property type="match status" value="1"/>
</dbReference>
<proteinExistence type="predicted"/>
<gene>
    <name evidence="3" type="ORF">MMSR116_27220</name>
</gene>
<reference evidence="3 4" key="1">
    <citation type="journal article" date="2012" name="Genet. Mol. Biol.">
        <title>Analysis of 16S rRNA and mxaF genes revealing insights into Methylobacterium niche-specific plant association.</title>
        <authorList>
            <person name="Dourado M.N."/>
            <person name="Andreote F.D."/>
            <person name="Dini-Andreote F."/>
            <person name="Conti R."/>
            <person name="Araujo J.M."/>
            <person name="Araujo W.L."/>
        </authorList>
    </citation>
    <scope>NUCLEOTIDE SEQUENCE [LARGE SCALE GENOMIC DNA]</scope>
    <source>
        <strain evidence="3 4">SR1.6/6</strain>
    </source>
</reference>
<dbReference type="InterPro" id="IPR045851">
    <property type="entry name" value="AMP-bd_C_sf"/>
</dbReference>
<dbReference type="Gene3D" id="3.40.50.12780">
    <property type="entry name" value="N-terminal domain of ligase-like"/>
    <property type="match status" value="1"/>
</dbReference>
<dbReference type="OrthoDB" id="7315605at2"/>
<dbReference type="InterPro" id="IPR050237">
    <property type="entry name" value="ATP-dep_AMP-bd_enzyme"/>
</dbReference>
<protein>
    <submittedName>
        <fullName evidence="3">ATP-dependent acyl-CoA ligase</fullName>
    </submittedName>
</protein>
<sequence>MTAPAMITDLLAAHAAATPDRPFAVTEDGVHGYAAIHEAALRTAGRLAGEGIRSGDHVALAAGNSAAYLVAWFGIMAAGAVAVTINPALVGDGLAYVLRQSDARLLIADDAFLDGPFAGLGESTPDMPLLRIRGEGAFLAEAAGWPLPTALAERPASAPATILYTSGTTGAPKGVVNSHAAYLAAGRHTVAMVGLTPADRCMVVLPLFHANPQMYAVMSALQVGSALVLRERFSAGRFFEDAAKFGATGFTFVGTVLAILAARHTKPQRDHILRFCLGGGAPLSVWHEVEERFGIKVHELYGMTEIGGWVTANTLTHTRHGSCGQPRPDMEVRVVDADDRIIGPDAAGEIVVRPREPDVILSGYYRQPDKLAEACRNLWFHTGDLGRFDTDGYLWFQGRSKELIRRAGEMIAPAEIESRLLKLPGVLDCAAVAVADPILGEEIKVAVVRAGDAALQAGAVRAYLAAHLPAFMLPRYVEFLDTLPKTETEKLQRHKLTYLNDQVEDLLAPDAR</sequence>
<evidence type="ECO:0000259" key="2">
    <source>
        <dbReference type="Pfam" id="PF13193"/>
    </source>
</evidence>
<accession>A0A6B9FRX6</accession>
<dbReference type="EMBL" id="CP043538">
    <property type="protein sequence ID" value="QGY05177.1"/>
    <property type="molecule type" value="Genomic_DNA"/>
</dbReference>
<dbReference type="InterPro" id="IPR000873">
    <property type="entry name" value="AMP-dep_synth/lig_dom"/>
</dbReference>